<organism evidence="1 2">
    <name type="scientific">Lactococcus phage P4565</name>
    <dbReference type="NCBI Taxonomy" id="2662297"/>
    <lineage>
        <taxon>Viruses</taxon>
        <taxon>Duplodnaviria</taxon>
        <taxon>Heunggongvirae</taxon>
        <taxon>Uroviricota</taxon>
        <taxon>Caudoviricetes</taxon>
        <taxon>Skunavirus</taxon>
        <taxon>Skunavirus P4565</taxon>
    </lineage>
</organism>
<reference evidence="1 2" key="1">
    <citation type="submission" date="2019-10" db="EMBL/GenBank/DDBJ databases">
        <authorList>
            <person name="Brinks E."/>
        </authorList>
    </citation>
    <scope>NUCLEOTIDE SEQUENCE [LARGE SCALE GENOMIC DNA]</scope>
</reference>
<dbReference type="Proteomes" id="UP000422347">
    <property type="component" value="Segment"/>
</dbReference>
<dbReference type="KEGG" id="vg:55814398"/>
<dbReference type="GeneID" id="55814398"/>
<proteinExistence type="predicted"/>
<dbReference type="EMBL" id="MN552150">
    <property type="protein sequence ID" value="QGJ85221.1"/>
    <property type="molecule type" value="Genomic_DNA"/>
</dbReference>
<name>A0A649V2X6_9CAUD</name>
<evidence type="ECO:0000313" key="2">
    <source>
        <dbReference type="Proteomes" id="UP000422347"/>
    </source>
</evidence>
<dbReference type="RefSeq" id="YP_009885026.1">
    <property type="nucleotide sequence ID" value="NC_049476.1"/>
</dbReference>
<accession>A0A649V2X6</accession>
<sequence>MGADTENLITIQVQDKEIIKHSGIPLEILQTIS</sequence>
<keyword evidence="2" id="KW-1185">Reference proteome</keyword>
<protein>
    <submittedName>
        <fullName evidence="1">Uncharacterized protein</fullName>
    </submittedName>
</protein>
<evidence type="ECO:0000313" key="1">
    <source>
        <dbReference type="EMBL" id="QGJ85221.1"/>
    </source>
</evidence>